<dbReference type="Proteomes" id="UP000662314">
    <property type="component" value="Unassembled WGS sequence"/>
</dbReference>
<accession>A0A8J7LHJ6</accession>
<keyword evidence="3" id="KW-1185">Reference proteome</keyword>
<feature type="domain" description="Aminotransferase class V" evidence="1">
    <location>
        <begin position="26"/>
        <end position="298"/>
    </location>
</feature>
<dbReference type="PANTHER" id="PTHR43586">
    <property type="entry name" value="CYSTEINE DESULFURASE"/>
    <property type="match status" value="1"/>
</dbReference>
<dbReference type="RefSeq" id="WP_214436100.1">
    <property type="nucleotide sequence ID" value="NZ_CAWPUQ010000216.1"/>
</dbReference>
<evidence type="ECO:0000259" key="1">
    <source>
        <dbReference type="Pfam" id="PF00266"/>
    </source>
</evidence>
<gene>
    <name evidence="2" type="ORF">I8752_31445</name>
</gene>
<sequence length="465" mass="50401">MEPLDLKWIRAQFPALTQKINGQSAIFFDGPGGTQVPGAVLDAMSDYLVRSNANAHGAFATSVRTDALITSARAAIADFLGCNSDEVVFGANMTTLAFAVSRAIGRELRSGDEIIVTRLDHSANISPWYALEERGVIVRVVDINVKDCTLDMSDLAQQINQRTRLVAVSYASNAVGTINDVAGVVSLAHAVGALVFVDAVHYTPHAPINVHALGCDFLACSAYKFFGPHVGILYAKREHLARFTPYKVKPAPEEVPSRWETGTLNHEGLAGMVAAVNYLAKLGCHVSPAVDSELVSALAEADKEGLETFSCPRFLTSADRPNHELASAYHSRRAALVAAMSAIQQYERELSHKLISGLLEIPGLSFYGISDASRFAWRTPTVAFRLAGQTPATTAKMLGDRSIFAWHGNFYALNLTEKLGVEATGGLVRIGMVHYNTVEEIDRLLQALNEIKEYSMSDRSFNSTI</sequence>
<name>A0A8J7LHJ6_9NOST</name>
<evidence type="ECO:0000313" key="2">
    <source>
        <dbReference type="EMBL" id="MBH8577406.1"/>
    </source>
</evidence>
<dbReference type="Pfam" id="PF00266">
    <property type="entry name" value="Aminotran_5"/>
    <property type="match status" value="2"/>
</dbReference>
<dbReference type="AlphaFoldDB" id="A0A8J7LHJ6"/>
<reference evidence="2 3" key="1">
    <citation type="journal article" date="2021" name="Int. J. Syst. Evol. Microbiol.">
        <title>Amazonocrinis nigriterrae gen. nov., sp. nov., Atlanticothrix silvestris gen. nov., sp. nov. and Dendronalium phyllosphericum gen. nov., sp. nov., nostocacean cyanobacteria from Brazilian environments.</title>
        <authorList>
            <person name="Alvarenga D.O."/>
            <person name="Andreote A.P.D."/>
            <person name="Branco L.H.Z."/>
            <person name="Delbaje E."/>
            <person name="Cruz R.B."/>
            <person name="Varani A.M."/>
            <person name="Fiore M.F."/>
        </authorList>
    </citation>
    <scope>NUCLEOTIDE SEQUENCE [LARGE SCALE GENOMIC DNA]</scope>
    <source>
        <strain evidence="2 3">CENA369</strain>
    </source>
</reference>
<dbReference type="Gene3D" id="3.40.640.10">
    <property type="entry name" value="Type I PLP-dependent aspartate aminotransferase-like (Major domain)"/>
    <property type="match status" value="1"/>
</dbReference>
<dbReference type="NCBIfam" id="TIGR01976">
    <property type="entry name" value="am_tr_V_VC1184"/>
    <property type="match status" value="1"/>
</dbReference>
<protein>
    <submittedName>
        <fullName evidence="2">Cysteine desulfurase-like protein</fullName>
    </submittedName>
</protein>
<dbReference type="InterPro" id="IPR015421">
    <property type="entry name" value="PyrdxlP-dep_Trfase_major"/>
</dbReference>
<evidence type="ECO:0000313" key="3">
    <source>
        <dbReference type="Proteomes" id="UP000662314"/>
    </source>
</evidence>
<proteinExistence type="predicted"/>
<feature type="domain" description="Aminotransferase class V" evidence="1">
    <location>
        <begin position="339"/>
        <end position="444"/>
    </location>
</feature>
<dbReference type="PANTHER" id="PTHR43586:SF21">
    <property type="entry name" value="PYRIDOXAL PHOSPHATE (PLP)-DEPENDENT ASPARTATE AMINOTRANSFERASE SUPERFAMILY"/>
    <property type="match status" value="1"/>
</dbReference>
<dbReference type="EMBL" id="JAECZA010000282">
    <property type="protein sequence ID" value="MBH8577406.1"/>
    <property type="molecule type" value="Genomic_DNA"/>
</dbReference>
<dbReference type="InterPro" id="IPR000192">
    <property type="entry name" value="Aminotrans_V_dom"/>
</dbReference>
<dbReference type="InterPro" id="IPR015424">
    <property type="entry name" value="PyrdxlP-dep_Trfase"/>
</dbReference>
<dbReference type="InterPro" id="IPR015422">
    <property type="entry name" value="PyrdxlP-dep_Trfase_small"/>
</dbReference>
<dbReference type="SUPFAM" id="SSF53383">
    <property type="entry name" value="PLP-dependent transferases"/>
    <property type="match status" value="1"/>
</dbReference>
<dbReference type="InterPro" id="IPR011340">
    <property type="entry name" value="Cys_dSase-rel"/>
</dbReference>
<organism evidence="2 3">
    <name type="scientific">Dendronalium phyllosphericum CENA369</name>
    <dbReference type="NCBI Taxonomy" id="1725256"/>
    <lineage>
        <taxon>Bacteria</taxon>
        <taxon>Bacillati</taxon>
        <taxon>Cyanobacteriota</taxon>
        <taxon>Cyanophyceae</taxon>
        <taxon>Nostocales</taxon>
        <taxon>Nostocaceae</taxon>
        <taxon>Dendronalium</taxon>
        <taxon>Dendronalium phyllosphericum</taxon>
    </lineage>
</organism>
<comment type="caution">
    <text evidence="2">The sequence shown here is derived from an EMBL/GenBank/DDBJ whole genome shotgun (WGS) entry which is preliminary data.</text>
</comment>
<dbReference type="Gene3D" id="3.90.1150.10">
    <property type="entry name" value="Aspartate Aminotransferase, domain 1"/>
    <property type="match status" value="1"/>
</dbReference>